<dbReference type="EC" id="2.7.1.24" evidence="5 6"/>
<proteinExistence type="inferred from homology"/>
<name>A0AAJ6BKT9_9CAUL</name>
<dbReference type="SUPFAM" id="SSF52540">
    <property type="entry name" value="P-loop containing nucleoside triphosphate hydrolases"/>
    <property type="match status" value="1"/>
</dbReference>
<accession>A0AAJ6BKT9</accession>
<dbReference type="PROSITE" id="PS51219">
    <property type="entry name" value="DPCK"/>
    <property type="match status" value="1"/>
</dbReference>
<evidence type="ECO:0000313" key="8">
    <source>
        <dbReference type="Proteomes" id="UP001213664"/>
    </source>
</evidence>
<evidence type="ECO:0000256" key="6">
    <source>
        <dbReference type="NCBIfam" id="TIGR00152"/>
    </source>
</evidence>
<evidence type="ECO:0000256" key="1">
    <source>
        <dbReference type="ARBA" id="ARBA00009018"/>
    </source>
</evidence>
<comment type="similarity">
    <text evidence="1 5">Belongs to the CoaE family.</text>
</comment>
<sequence>MILIGLTGSIGMGKSTTTAMFADRGAVVWNADEAVHRLYAPGGAAVAPVGAAFPGVVADGAVDRTRLAEALGRDETAFRRLEAIVHPLVAAGRAEDLEAARSAGVRLAVLDIPLLFETGGDAGVDAVVVISADPAIQAERVLARPGMTRERFEAILARQLPDAEKRARADFVIDTGRGLDVARAQVGAVVDAVLDPAWISLRGRRDALPPDAERPH</sequence>
<gene>
    <name evidence="5 7" type="primary">coaE</name>
    <name evidence="7" type="ORF">P0Y50_04210</name>
</gene>
<comment type="pathway">
    <text evidence="5">Cofactor biosynthesis; coenzyme A biosynthesis; CoA from (R)-pantothenate: step 5/5.</text>
</comment>
<evidence type="ECO:0000256" key="4">
    <source>
        <dbReference type="ARBA" id="ARBA00022993"/>
    </source>
</evidence>
<keyword evidence="4 5" id="KW-0173">Coenzyme A biosynthesis</keyword>
<protein>
    <recommendedName>
        <fullName evidence="5 6">Dephospho-CoA kinase</fullName>
        <ecNumber evidence="5 6">2.7.1.24</ecNumber>
    </recommendedName>
    <alternativeName>
        <fullName evidence="5">Dephosphocoenzyme A kinase</fullName>
    </alternativeName>
</protein>
<evidence type="ECO:0000256" key="3">
    <source>
        <dbReference type="ARBA" id="ARBA00022840"/>
    </source>
</evidence>
<evidence type="ECO:0000256" key="2">
    <source>
        <dbReference type="ARBA" id="ARBA00022741"/>
    </source>
</evidence>
<dbReference type="CDD" id="cd02022">
    <property type="entry name" value="DPCK"/>
    <property type="match status" value="1"/>
</dbReference>
<evidence type="ECO:0000313" key="7">
    <source>
        <dbReference type="EMBL" id="WEK40818.1"/>
    </source>
</evidence>
<keyword evidence="2 5" id="KW-0547">Nucleotide-binding</keyword>
<dbReference type="InterPro" id="IPR001977">
    <property type="entry name" value="Depp_CoAkinase"/>
</dbReference>
<dbReference type="InterPro" id="IPR027417">
    <property type="entry name" value="P-loop_NTPase"/>
</dbReference>
<dbReference type="GO" id="GO:0004140">
    <property type="term" value="F:dephospho-CoA kinase activity"/>
    <property type="evidence" value="ECO:0007669"/>
    <property type="project" value="UniProtKB-UniRule"/>
</dbReference>
<dbReference type="EMBL" id="CP119326">
    <property type="protein sequence ID" value="WEK40818.1"/>
    <property type="molecule type" value="Genomic_DNA"/>
</dbReference>
<dbReference type="PANTHER" id="PTHR10695:SF46">
    <property type="entry name" value="BIFUNCTIONAL COENZYME A SYNTHASE-RELATED"/>
    <property type="match status" value="1"/>
</dbReference>
<feature type="binding site" evidence="5">
    <location>
        <begin position="11"/>
        <end position="16"/>
    </location>
    <ligand>
        <name>ATP</name>
        <dbReference type="ChEBI" id="CHEBI:30616"/>
    </ligand>
</feature>
<keyword evidence="5" id="KW-0963">Cytoplasm</keyword>
<keyword evidence="3 5" id="KW-0067">ATP-binding</keyword>
<dbReference type="Gene3D" id="3.40.50.300">
    <property type="entry name" value="P-loop containing nucleotide triphosphate hydrolases"/>
    <property type="match status" value="1"/>
</dbReference>
<dbReference type="HAMAP" id="MF_00376">
    <property type="entry name" value="Dephospho_CoA_kinase"/>
    <property type="match status" value="1"/>
</dbReference>
<dbReference type="GO" id="GO:0005737">
    <property type="term" value="C:cytoplasm"/>
    <property type="evidence" value="ECO:0007669"/>
    <property type="project" value="UniProtKB-SubCell"/>
</dbReference>
<dbReference type="Pfam" id="PF01121">
    <property type="entry name" value="CoaE"/>
    <property type="match status" value="1"/>
</dbReference>
<dbReference type="GO" id="GO:0015937">
    <property type="term" value="P:coenzyme A biosynthetic process"/>
    <property type="evidence" value="ECO:0007669"/>
    <property type="project" value="UniProtKB-UniRule"/>
</dbReference>
<organism evidence="7 8">
    <name type="scientific">Candidatus Brevundimonas colombiensis</name>
    <dbReference type="NCBI Taxonomy" id="3121376"/>
    <lineage>
        <taxon>Bacteria</taxon>
        <taxon>Pseudomonadati</taxon>
        <taxon>Pseudomonadota</taxon>
        <taxon>Alphaproteobacteria</taxon>
        <taxon>Caulobacterales</taxon>
        <taxon>Caulobacteraceae</taxon>
        <taxon>Brevundimonas</taxon>
    </lineage>
</organism>
<dbReference type="Proteomes" id="UP001213664">
    <property type="component" value="Chromosome"/>
</dbReference>
<dbReference type="AlphaFoldDB" id="A0AAJ6BKT9"/>
<reference evidence="7" key="1">
    <citation type="submission" date="2023-03" db="EMBL/GenBank/DDBJ databases">
        <title>Andean soil-derived lignocellulolytic bacterial consortium as a source of novel taxa and putative plastic-active enzymes.</title>
        <authorList>
            <person name="Diaz-Garcia L."/>
            <person name="Chuvochina M."/>
            <person name="Feuerriegel G."/>
            <person name="Bunk B."/>
            <person name="Sproer C."/>
            <person name="Streit W.R."/>
            <person name="Rodriguez L.M."/>
            <person name="Overmann J."/>
            <person name="Jimenez D.J."/>
        </authorList>
    </citation>
    <scope>NUCLEOTIDE SEQUENCE</scope>
    <source>
        <strain evidence="7">MAG 833</strain>
    </source>
</reference>
<keyword evidence="5 7" id="KW-0418">Kinase</keyword>
<evidence type="ECO:0000256" key="5">
    <source>
        <dbReference type="HAMAP-Rule" id="MF_00376"/>
    </source>
</evidence>
<dbReference type="GO" id="GO:0005524">
    <property type="term" value="F:ATP binding"/>
    <property type="evidence" value="ECO:0007669"/>
    <property type="project" value="UniProtKB-UniRule"/>
</dbReference>
<dbReference type="PANTHER" id="PTHR10695">
    <property type="entry name" value="DEPHOSPHO-COA KINASE-RELATED"/>
    <property type="match status" value="1"/>
</dbReference>
<comment type="subcellular location">
    <subcellularLocation>
        <location evidence="5">Cytoplasm</location>
    </subcellularLocation>
</comment>
<dbReference type="NCBIfam" id="TIGR00152">
    <property type="entry name" value="dephospho-CoA kinase"/>
    <property type="match status" value="1"/>
</dbReference>
<comment type="function">
    <text evidence="5">Catalyzes the phosphorylation of the 3'-hydroxyl group of dephosphocoenzyme A to form coenzyme A.</text>
</comment>
<keyword evidence="5 7" id="KW-0808">Transferase</keyword>
<comment type="catalytic activity">
    <reaction evidence="5">
        <text>3'-dephospho-CoA + ATP = ADP + CoA + H(+)</text>
        <dbReference type="Rhea" id="RHEA:18245"/>
        <dbReference type="ChEBI" id="CHEBI:15378"/>
        <dbReference type="ChEBI" id="CHEBI:30616"/>
        <dbReference type="ChEBI" id="CHEBI:57287"/>
        <dbReference type="ChEBI" id="CHEBI:57328"/>
        <dbReference type="ChEBI" id="CHEBI:456216"/>
        <dbReference type="EC" id="2.7.1.24"/>
    </reaction>
</comment>